<comment type="similarity">
    <text evidence="2">Belongs to the SEC16 family.</text>
</comment>
<feature type="region of interest" description="Disordered" evidence="6">
    <location>
        <begin position="503"/>
        <end position="556"/>
    </location>
</feature>
<evidence type="ECO:0000313" key="9">
    <source>
        <dbReference type="Proteomes" id="UP000324585"/>
    </source>
</evidence>
<comment type="subcellular location">
    <subcellularLocation>
        <location evidence="1">Endoplasmic reticulum</location>
    </subcellularLocation>
</comment>
<evidence type="ECO:0000256" key="3">
    <source>
        <dbReference type="ARBA" id="ARBA00022448"/>
    </source>
</evidence>
<evidence type="ECO:0000256" key="6">
    <source>
        <dbReference type="SAM" id="MobiDB-lite"/>
    </source>
</evidence>
<feature type="compositionally biased region" description="Basic and acidic residues" evidence="6">
    <location>
        <begin position="1233"/>
        <end position="1245"/>
    </location>
</feature>
<feature type="domain" description="Sec16 Sec23-binding" evidence="7">
    <location>
        <begin position="812"/>
        <end position="967"/>
    </location>
</feature>
<feature type="region of interest" description="Disordered" evidence="6">
    <location>
        <begin position="1181"/>
        <end position="1213"/>
    </location>
</feature>
<dbReference type="Gene3D" id="1.25.40.1030">
    <property type="match status" value="1"/>
</dbReference>
<name>A0A5J4YI94_PORPP</name>
<keyword evidence="5" id="KW-0931">ER-Golgi transport</keyword>
<dbReference type="PANTHER" id="PTHR13402:SF6">
    <property type="entry name" value="SECRETORY 16, ISOFORM I"/>
    <property type="match status" value="1"/>
</dbReference>
<dbReference type="GO" id="GO:0070973">
    <property type="term" value="P:protein localization to endoplasmic reticulum exit site"/>
    <property type="evidence" value="ECO:0007669"/>
    <property type="project" value="TreeGrafter"/>
</dbReference>
<dbReference type="EMBL" id="VRMN01000018">
    <property type="protein sequence ID" value="KAA8490855.1"/>
    <property type="molecule type" value="Genomic_DNA"/>
</dbReference>
<feature type="region of interest" description="Disordered" evidence="6">
    <location>
        <begin position="766"/>
        <end position="793"/>
    </location>
</feature>
<evidence type="ECO:0000259" key="7">
    <source>
        <dbReference type="Pfam" id="PF12931"/>
    </source>
</evidence>
<sequence length="1475" mass="153669">MEDKREQSPGIGWANEIAFDGNERELDLDVQGNGWGEVGGEDKDAAGGWNDAWFELGQTDQHGQAQDDPHERRKQEAQLGAEEPQTHALSVGMSTSRQSSSISSGTAGPTELLQPQQRADRIHESSVLDGIDTSVGHKDAQVETVAEQAAQVSLQGERAGPSLTASEGERTQQAAALENATSGDADAAMQEREQSGSAEIMFGDDDSIMFSSDPGVLSPTSAFLSGLPAQDGLGIENEDGSDLTLSTSMNVAFTSSRMIEPLIPDGSAVTPRDTFSDTFPAGLVSGEQRPDWQNPSASMTSCETSPLSRTAVAATTNFNTNVAYGHPAGTHQSYSSTHATALDAYGYSQPQFGGGGGGGSAAPIPHSFQGVAYQQSQPSFNVAQVGSQTNLHQSLLVRPSNTFIRPEEQGVQAHPQAQMQGSAAYQYGAPQEPSKASSGSFTSHVLRASQSHLPAMVSTVPLPNAATEATRGALMMMEPQPGVAAGSGGAGGSALLAQNSLSRGQSFGSHSSLSKLGPMPVPPPVISDYGPLRSSAAPAPPRSDHSLPATSSTYGGADVRDHRADHGTWAAVAKTPSSHVAGQTAGHEWSRTEPHAIVQMGFNGRVVILRPAATLSAGLVMDSGGILGSPPSRTVRVASFASLISSADDEDLQVVQAFVPPGNNVSGTSASRVANANSSHSLYIALCEQMSMWGSLASLHAESRRALWRILKVYMEEIEKKDAAGSDGENAGGVSEKARRMNERLAAALSQAAGMRKPFFNPANLSQAKSKAAEEDEYPNPLQPEDKEGPISLAPNTKSLIERRSLASQVAELVAGGRPEAALDTAIKHSCWDLALALAASLGGAAQGNVLKLYAERVLNKASCLHSLVCAAAGPGGALREGETAAVKEFDAQRWRWEAACLVQIADVSRRRKGLQDLAEQLALLKGPGDLGNVFAAHVCHLLADGDICKTDSSRFLLVGSDTSSFAGRRVLFGSATSVCWSLMVDLYRSASSSGLFSASLAVPTGIALTRARKGTVSSVNDAPATRRYTISKFLLPFCLPMAVELMNVGKPAAALDLVVAVSSNIEAIFASREGHAFTPPFLAQLQEFEARLRHASGIDRDANKAGGYSSGRQGKFSFGALGGRVSKLFAGSEHDTLIQQHGQYSSYAAPAVGVGTGSAAPKKKGWDSIVASAVGALVSNDNDAEEDERASAGTAFGDGGAQQPGTVGRHASGMGVALQDCSSVAGGGRKLESRVDDYSQEHTRPGQTLAHQEKGLRIASPTSASSTTPAAKEQADNGVIPSASSWGNLLANATGNVGSKFLSIVGPKQAHLGEKENKFYYNTELGQYVVRGEEDKVRAESVVAPPPKDPIVAVADPVPRSAAPRASGQADSTKDMTMGLDSAASQPQPPPPHGVLHAPPVSAAGAANRFAPRTRNPRTRYVDTLAPGSVPAVPTIGGATLPASSMVRPMANPFAVLPPTQEFGSNAEPSREGE</sequence>
<feature type="compositionally biased region" description="Basic and acidic residues" evidence="6">
    <location>
        <begin position="65"/>
        <end position="76"/>
    </location>
</feature>
<keyword evidence="4" id="KW-0256">Endoplasmic reticulum</keyword>
<dbReference type="GO" id="GO:0070971">
    <property type="term" value="C:endoplasmic reticulum exit site"/>
    <property type="evidence" value="ECO:0007669"/>
    <property type="project" value="TreeGrafter"/>
</dbReference>
<evidence type="ECO:0000313" key="8">
    <source>
        <dbReference type="EMBL" id="KAA8490855.1"/>
    </source>
</evidence>
<accession>A0A5J4YI94</accession>
<keyword evidence="9" id="KW-1185">Reference proteome</keyword>
<evidence type="ECO:0000256" key="4">
    <source>
        <dbReference type="ARBA" id="ARBA00022824"/>
    </source>
</evidence>
<evidence type="ECO:0000256" key="1">
    <source>
        <dbReference type="ARBA" id="ARBA00004240"/>
    </source>
</evidence>
<feature type="compositionally biased region" description="Polar residues" evidence="6">
    <location>
        <begin position="503"/>
        <end position="514"/>
    </location>
</feature>
<comment type="caution">
    <text evidence="8">The sequence shown here is derived from an EMBL/GenBank/DDBJ whole genome shotgun (WGS) entry which is preliminary data.</text>
</comment>
<evidence type="ECO:0000256" key="5">
    <source>
        <dbReference type="ARBA" id="ARBA00022892"/>
    </source>
</evidence>
<feature type="region of interest" description="Disordered" evidence="6">
    <location>
        <begin position="410"/>
        <end position="442"/>
    </location>
</feature>
<feature type="compositionally biased region" description="Low complexity" evidence="6">
    <location>
        <begin position="94"/>
        <end position="104"/>
    </location>
</feature>
<dbReference type="GO" id="GO:0012507">
    <property type="term" value="C:ER to Golgi transport vesicle membrane"/>
    <property type="evidence" value="ECO:0007669"/>
    <property type="project" value="TreeGrafter"/>
</dbReference>
<feature type="region of interest" description="Disordered" evidence="6">
    <location>
        <begin position="283"/>
        <end position="303"/>
    </location>
</feature>
<dbReference type="InterPro" id="IPR024298">
    <property type="entry name" value="Sec16_Sec23-bd"/>
</dbReference>
<dbReference type="GO" id="GO:0016192">
    <property type="term" value="P:vesicle-mediated transport"/>
    <property type="evidence" value="ECO:0007669"/>
    <property type="project" value="UniProtKB-KW"/>
</dbReference>
<reference evidence="9" key="1">
    <citation type="journal article" date="2019" name="Nat. Commun.">
        <title>Expansion of phycobilisome linker gene families in mesophilic red algae.</title>
        <authorList>
            <person name="Lee J."/>
            <person name="Kim D."/>
            <person name="Bhattacharya D."/>
            <person name="Yoon H.S."/>
        </authorList>
    </citation>
    <scope>NUCLEOTIDE SEQUENCE [LARGE SCALE GENOMIC DNA]</scope>
    <source>
        <strain evidence="9">CCMP 1328</strain>
    </source>
</reference>
<feature type="region of interest" description="Disordered" evidence="6">
    <location>
        <begin position="1349"/>
        <end position="1401"/>
    </location>
</feature>
<dbReference type="GO" id="GO:0007030">
    <property type="term" value="P:Golgi organization"/>
    <property type="evidence" value="ECO:0007669"/>
    <property type="project" value="TreeGrafter"/>
</dbReference>
<feature type="region of interest" description="Disordered" evidence="6">
    <location>
        <begin position="151"/>
        <end position="172"/>
    </location>
</feature>
<feature type="compositionally biased region" description="Low complexity" evidence="6">
    <location>
        <begin position="1260"/>
        <end position="1272"/>
    </location>
</feature>
<dbReference type="Pfam" id="PF12931">
    <property type="entry name" value="TPR_Sec16"/>
    <property type="match status" value="1"/>
</dbReference>
<dbReference type="Proteomes" id="UP000324585">
    <property type="component" value="Unassembled WGS sequence"/>
</dbReference>
<dbReference type="PANTHER" id="PTHR13402">
    <property type="entry name" value="RGPR-RELATED"/>
    <property type="match status" value="1"/>
</dbReference>
<evidence type="ECO:0000256" key="2">
    <source>
        <dbReference type="ARBA" id="ARBA00005927"/>
    </source>
</evidence>
<feature type="region of interest" description="Disordered" evidence="6">
    <location>
        <begin position="30"/>
        <end position="121"/>
    </location>
</feature>
<gene>
    <name evidence="8" type="ORF">FVE85_1302</name>
</gene>
<protein>
    <submittedName>
        <fullName evidence="8">Protein transport protein SEC16A-like</fullName>
    </submittedName>
</protein>
<keyword evidence="3" id="KW-0813">Transport</keyword>
<proteinExistence type="inferred from homology"/>
<feature type="compositionally biased region" description="Polar residues" evidence="6">
    <location>
        <begin position="291"/>
        <end position="303"/>
    </location>
</feature>
<organism evidence="8 9">
    <name type="scientific">Porphyridium purpureum</name>
    <name type="common">Red alga</name>
    <name type="synonym">Porphyridium cruentum</name>
    <dbReference type="NCBI Taxonomy" id="35688"/>
    <lineage>
        <taxon>Eukaryota</taxon>
        <taxon>Rhodophyta</taxon>
        <taxon>Bangiophyceae</taxon>
        <taxon>Porphyridiales</taxon>
        <taxon>Porphyridiaceae</taxon>
        <taxon>Porphyridium</taxon>
    </lineage>
</organism>
<dbReference type="OrthoDB" id="8918678at2759"/>
<feature type="region of interest" description="Disordered" evidence="6">
    <location>
        <begin position="1233"/>
        <end position="1280"/>
    </location>
</feature>